<dbReference type="HOGENOM" id="CLU_2905792_0_0_1"/>
<evidence type="ECO:0000313" key="3">
    <source>
        <dbReference type="Proteomes" id="UP000006911"/>
    </source>
</evidence>
<feature type="region of interest" description="Disordered" evidence="1">
    <location>
        <begin position="39"/>
        <end position="62"/>
    </location>
</feature>
<sequence>MIPAPPINNKNHTEPVRLITTPRRISHQPFTPSLQRIGEKGKKTKKHTQWKSSPFLPYLSTQ</sequence>
<reference evidence="2 3" key="1">
    <citation type="journal article" date="2010" name="Nature">
        <title>Perigord black truffle genome uncovers evolutionary origins and mechanisms of symbiosis.</title>
        <authorList>
            <person name="Martin F."/>
            <person name="Kohler A."/>
            <person name="Murat C."/>
            <person name="Balestrini R."/>
            <person name="Coutinho P.M."/>
            <person name="Jaillon O."/>
            <person name="Montanini B."/>
            <person name="Morin E."/>
            <person name="Noel B."/>
            <person name="Percudani R."/>
            <person name="Porcel B."/>
            <person name="Rubini A."/>
            <person name="Amicucci A."/>
            <person name="Amselem J."/>
            <person name="Anthouard V."/>
            <person name="Arcioni S."/>
            <person name="Artiguenave F."/>
            <person name="Aury J.M."/>
            <person name="Ballario P."/>
            <person name="Bolchi A."/>
            <person name="Brenna A."/>
            <person name="Brun A."/>
            <person name="Buee M."/>
            <person name="Cantarel B."/>
            <person name="Chevalier G."/>
            <person name="Couloux A."/>
            <person name="Da Silva C."/>
            <person name="Denoeud F."/>
            <person name="Duplessis S."/>
            <person name="Ghignone S."/>
            <person name="Hilselberger B."/>
            <person name="Iotti M."/>
            <person name="Marcais B."/>
            <person name="Mello A."/>
            <person name="Miranda M."/>
            <person name="Pacioni G."/>
            <person name="Quesneville H."/>
            <person name="Riccioni C."/>
            <person name="Ruotolo R."/>
            <person name="Splivallo R."/>
            <person name="Stocchi V."/>
            <person name="Tisserant E."/>
            <person name="Viscomi A.R."/>
            <person name="Zambonelli A."/>
            <person name="Zampieri E."/>
            <person name="Henrissat B."/>
            <person name="Lebrun M.H."/>
            <person name="Paolocci F."/>
            <person name="Bonfante P."/>
            <person name="Ottonello S."/>
            <person name="Wincker P."/>
        </authorList>
    </citation>
    <scope>NUCLEOTIDE SEQUENCE [LARGE SCALE GENOMIC DNA]</scope>
    <source>
        <strain evidence="2 3">Mel28</strain>
    </source>
</reference>
<keyword evidence="3" id="KW-1185">Reference proteome</keyword>
<evidence type="ECO:0000313" key="2">
    <source>
        <dbReference type="EMBL" id="CAZ80402.1"/>
    </source>
</evidence>
<dbReference type="InParanoid" id="D5G7A9"/>
<organism evidence="2 3">
    <name type="scientific">Tuber melanosporum (strain Mel28)</name>
    <name type="common">Perigord black truffle</name>
    <dbReference type="NCBI Taxonomy" id="656061"/>
    <lineage>
        <taxon>Eukaryota</taxon>
        <taxon>Fungi</taxon>
        <taxon>Dikarya</taxon>
        <taxon>Ascomycota</taxon>
        <taxon>Pezizomycotina</taxon>
        <taxon>Pezizomycetes</taxon>
        <taxon>Pezizales</taxon>
        <taxon>Tuberaceae</taxon>
        <taxon>Tuber</taxon>
    </lineage>
</organism>
<evidence type="ECO:0000256" key="1">
    <source>
        <dbReference type="SAM" id="MobiDB-lite"/>
    </source>
</evidence>
<name>D5G7A9_TUBMM</name>
<proteinExistence type="predicted"/>
<accession>D5G7A9</accession>
<dbReference type="RefSeq" id="XP_002836211.1">
    <property type="nucleotide sequence ID" value="XM_002836165.1"/>
</dbReference>
<dbReference type="EMBL" id="FN430023">
    <property type="protein sequence ID" value="CAZ80402.1"/>
    <property type="molecule type" value="Genomic_DNA"/>
</dbReference>
<dbReference type="KEGG" id="tml:GSTUM_00002419001"/>
<protein>
    <submittedName>
        <fullName evidence="2">(Perigord truffle) hypothetical protein</fullName>
    </submittedName>
</protein>
<dbReference type="AlphaFoldDB" id="D5G7A9"/>
<dbReference type="Proteomes" id="UP000006911">
    <property type="component" value="Unassembled WGS sequence"/>
</dbReference>
<dbReference type="GeneID" id="9185300"/>
<gene>
    <name evidence="2" type="ORF">GSTUM_00002419001</name>
</gene>